<sequence>MKPKTAAILRHILDSLLLIAISTTLVLSIWISLQSHFENLISWLSQVNILIFIIILLGLPGILAWQFPKTMISIWRSIFLFPRHWGFAFRVFFCSCLTLGIAWWLDLIKYEYTLIILVYEIVIVLIGVVIAKFHLYLHNKLKSVTIDPEKDDRPIRKLEEDCIPGFKNIAEKILSHLQLGIEADNHGPNVALIGSYGSGKTSLCNLIEDTYNKLPDDRKRIKIIFCRFKAWQYLTEDAAVRGLLDCIV</sequence>
<dbReference type="Pfam" id="PF07693">
    <property type="entry name" value="KAP_NTPase"/>
    <property type="match status" value="1"/>
</dbReference>
<keyword evidence="1" id="KW-0812">Transmembrane</keyword>
<dbReference type="AlphaFoldDB" id="X0W5X1"/>
<keyword evidence="1" id="KW-0472">Membrane</keyword>
<dbReference type="EMBL" id="BARS01020506">
    <property type="protein sequence ID" value="GAG08081.1"/>
    <property type="molecule type" value="Genomic_DNA"/>
</dbReference>
<feature type="transmembrane region" description="Helical" evidence="1">
    <location>
        <begin position="87"/>
        <end position="106"/>
    </location>
</feature>
<accession>X0W5X1</accession>
<comment type="caution">
    <text evidence="3">The sequence shown here is derived from an EMBL/GenBank/DDBJ whole genome shotgun (WGS) entry which is preliminary data.</text>
</comment>
<organism evidence="3">
    <name type="scientific">marine sediment metagenome</name>
    <dbReference type="NCBI Taxonomy" id="412755"/>
    <lineage>
        <taxon>unclassified sequences</taxon>
        <taxon>metagenomes</taxon>
        <taxon>ecological metagenomes</taxon>
    </lineage>
</organism>
<feature type="transmembrane region" description="Helical" evidence="1">
    <location>
        <begin position="12"/>
        <end position="31"/>
    </location>
</feature>
<gene>
    <name evidence="3" type="ORF">S01H1_33057</name>
</gene>
<dbReference type="SUPFAM" id="SSF52540">
    <property type="entry name" value="P-loop containing nucleoside triphosphate hydrolases"/>
    <property type="match status" value="1"/>
</dbReference>
<evidence type="ECO:0000313" key="3">
    <source>
        <dbReference type="EMBL" id="GAG08081.1"/>
    </source>
</evidence>
<keyword evidence="1" id="KW-1133">Transmembrane helix</keyword>
<dbReference type="InterPro" id="IPR011646">
    <property type="entry name" value="KAP_P-loop"/>
</dbReference>
<feature type="non-terminal residue" evidence="3">
    <location>
        <position position="248"/>
    </location>
</feature>
<evidence type="ECO:0000256" key="1">
    <source>
        <dbReference type="SAM" id="Phobius"/>
    </source>
</evidence>
<evidence type="ECO:0000259" key="2">
    <source>
        <dbReference type="Pfam" id="PF07693"/>
    </source>
</evidence>
<reference evidence="3" key="1">
    <citation type="journal article" date="2014" name="Front. Microbiol.">
        <title>High frequency of phylogenetically diverse reductive dehalogenase-homologous genes in deep subseafloor sedimentary metagenomes.</title>
        <authorList>
            <person name="Kawai M."/>
            <person name="Futagami T."/>
            <person name="Toyoda A."/>
            <person name="Takaki Y."/>
            <person name="Nishi S."/>
            <person name="Hori S."/>
            <person name="Arai W."/>
            <person name="Tsubouchi T."/>
            <person name="Morono Y."/>
            <person name="Uchiyama I."/>
            <person name="Ito T."/>
            <person name="Fujiyama A."/>
            <person name="Inagaki F."/>
            <person name="Takami H."/>
        </authorList>
    </citation>
    <scope>NUCLEOTIDE SEQUENCE</scope>
    <source>
        <strain evidence="3">Expedition CK06-06</strain>
    </source>
</reference>
<name>X0W5X1_9ZZZZ</name>
<protein>
    <recommendedName>
        <fullName evidence="2">KAP NTPase domain-containing protein</fullName>
    </recommendedName>
</protein>
<feature type="domain" description="KAP NTPase" evidence="2">
    <location>
        <begin position="168"/>
        <end position="245"/>
    </location>
</feature>
<proteinExistence type="predicted"/>
<feature type="transmembrane region" description="Helical" evidence="1">
    <location>
        <begin position="112"/>
        <end position="133"/>
    </location>
</feature>
<dbReference type="InterPro" id="IPR027417">
    <property type="entry name" value="P-loop_NTPase"/>
</dbReference>
<feature type="transmembrane region" description="Helical" evidence="1">
    <location>
        <begin position="43"/>
        <end position="67"/>
    </location>
</feature>